<dbReference type="InterPro" id="IPR004358">
    <property type="entry name" value="Sig_transdc_His_kin-like_C"/>
</dbReference>
<sequence length="470" mass="53532">MKNRFQILVSFSVFSLLLVGFFFYSVWVEKIVYNNLKKQALEDNLTIGESIFGMLEKAGVNASNPALFIRTVQETCDVMKLPNDGYLCMVDSTGNLLAAPGFKGDRKISLTAASFSTSDRSRKLDFHEFYKQSPFNGYYEYEEIDYSDIIVGMKHQFTGYKLLVHQNAKLIKEQAKSKSMPLFWVGLGFALVLSIMAYYIIHQQVKRYQLKIYDQNIALTQINREIKDKNKVLRKKNEQLEDLAEEKDSLLGIMAHDLKNPLGGMESVVDLVESAGELNEEQEEYFSLLEQQVKSARNLISDVLEMNRLENDTSELSKDRLDLISFIEKKKNNFNTLASKKNIKLNIDSNEKELMLITGLNELNRIVDNLLSNAIKYSPMGETVIIQLEKSNTEITIHFKDKGKGIQEKEMPKLFKKFSKLSARPTNEESSSGLGLYIVKILAERINAQIDVISKPEQGSCFSLILPIGE</sequence>
<dbReference type="InterPro" id="IPR005467">
    <property type="entry name" value="His_kinase_dom"/>
</dbReference>
<keyword evidence="8" id="KW-1185">Reference proteome</keyword>
<keyword evidence="3" id="KW-0597">Phosphoprotein</keyword>
<comment type="caution">
    <text evidence="7">The sequence shown here is derived from an EMBL/GenBank/DDBJ whole genome shotgun (WGS) entry which is preliminary data.</text>
</comment>
<feature type="transmembrane region" description="Helical" evidence="5">
    <location>
        <begin position="7"/>
        <end position="27"/>
    </location>
</feature>
<evidence type="ECO:0000256" key="3">
    <source>
        <dbReference type="ARBA" id="ARBA00022553"/>
    </source>
</evidence>
<dbReference type="PANTHER" id="PTHR43547">
    <property type="entry name" value="TWO-COMPONENT HISTIDINE KINASE"/>
    <property type="match status" value="1"/>
</dbReference>
<evidence type="ECO:0000259" key="6">
    <source>
        <dbReference type="PROSITE" id="PS50109"/>
    </source>
</evidence>
<keyword evidence="5" id="KW-1133">Transmembrane helix</keyword>
<protein>
    <recommendedName>
        <fullName evidence="2">histidine kinase</fullName>
        <ecNumber evidence="2">2.7.13.3</ecNumber>
    </recommendedName>
</protein>
<evidence type="ECO:0000256" key="4">
    <source>
        <dbReference type="SAM" id="Coils"/>
    </source>
</evidence>
<dbReference type="PROSITE" id="PS50109">
    <property type="entry name" value="HIS_KIN"/>
    <property type="match status" value="1"/>
</dbReference>
<dbReference type="SUPFAM" id="SSF55874">
    <property type="entry name" value="ATPase domain of HSP90 chaperone/DNA topoisomerase II/histidine kinase"/>
    <property type="match status" value="1"/>
</dbReference>
<evidence type="ECO:0000313" key="7">
    <source>
        <dbReference type="EMBL" id="NOU60253.1"/>
    </source>
</evidence>
<dbReference type="PRINTS" id="PR00344">
    <property type="entry name" value="BCTRLSENSOR"/>
</dbReference>
<evidence type="ECO:0000256" key="5">
    <source>
        <dbReference type="SAM" id="Phobius"/>
    </source>
</evidence>
<name>A0ABX1WVV0_9BACT</name>
<dbReference type="CDD" id="cd00075">
    <property type="entry name" value="HATPase"/>
    <property type="match status" value="1"/>
</dbReference>
<dbReference type="PANTHER" id="PTHR43547:SF2">
    <property type="entry name" value="HYBRID SIGNAL TRANSDUCTION HISTIDINE KINASE C"/>
    <property type="match status" value="1"/>
</dbReference>
<feature type="transmembrane region" description="Helical" evidence="5">
    <location>
        <begin position="182"/>
        <end position="201"/>
    </location>
</feature>
<dbReference type="InterPro" id="IPR003661">
    <property type="entry name" value="HisK_dim/P_dom"/>
</dbReference>
<dbReference type="EC" id="2.7.13.3" evidence="2"/>
<accession>A0ABX1WVV0</accession>
<dbReference type="Gene3D" id="3.30.565.10">
    <property type="entry name" value="Histidine kinase-like ATPase, C-terminal domain"/>
    <property type="match status" value="1"/>
</dbReference>
<organism evidence="7 8">
    <name type="scientific">Marinifilum caeruleilacunae</name>
    <dbReference type="NCBI Taxonomy" id="2499076"/>
    <lineage>
        <taxon>Bacteria</taxon>
        <taxon>Pseudomonadati</taxon>
        <taxon>Bacteroidota</taxon>
        <taxon>Bacteroidia</taxon>
        <taxon>Marinilabiliales</taxon>
        <taxon>Marinifilaceae</taxon>
    </lineage>
</organism>
<evidence type="ECO:0000256" key="1">
    <source>
        <dbReference type="ARBA" id="ARBA00000085"/>
    </source>
</evidence>
<keyword evidence="4" id="KW-0175">Coiled coil</keyword>
<feature type="domain" description="Histidine kinase" evidence="6">
    <location>
        <begin position="253"/>
        <end position="470"/>
    </location>
</feature>
<dbReference type="RefSeq" id="WP_171595540.1">
    <property type="nucleotide sequence ID" value="NZ_RZNH01000015.1"/>
</dbReference>
<feature type="coiled-coil region" evidence="4">
    <location>
        <begin position="219"/>
        <end position="253"/>
    </location>
</feature>
<dbReference type="Proteomes" id="UP000732105">
    <property type="component" value="Unassembled WGS sequence"/>
</dbReference>
<comment type="catalytic activity">
    <reaction evidence="1">
        <text>ATP + protein L-histidine = ADP + protein N-phospho-L-histidine.</text>
        <dbReference type="EC" id="2.7.13.3"/>
    </reaction>
</comment>
<evidence type="ECO:0000313" key="8">
    <source>
        <dbReference type="Proteomes" id="UP000732105"/>
    </source>
</evidence>
<dbReference type="GO" id="GO:0016301">
    <property type="term" value="F:kinase activity"/>
    <property type="evidence" value="ECO:0007669"/>
    <property type="project" value="UniProtKB-KW"/>
</dbReference>
<proteinExistence type="predicted"/>
<evidence type="ECO:0000256" key="2">
    <source>
        <dbReference type="ARBA" id="ARBA00012438"/>
    </source>
</evidence>
<keyword evidence="5" id="KW-0812">Transmembrane</keyword>
<keyword evidence="5" id="KW-0472">Membrane</keyword>
<dbReference type="SMART" id="SM00388">
    <property type="entry name" value="HisKA"/>
    <property type="match status" value="1"/>
</dbReference>
<dbReference type="Pfam" id="PF02518">
    <property type="entry name" value="HATPase_c"/>
    <property type="match status" value="1"/>
</dbReference>
<dbReference type="Gene3D" id="1.10.287.130">
    <property type="match status" value="1"/>
</dbReference>
<dbReference type="EMBL" id="RZNH01000015">
    <property type="protein sequence ID" value="NOU60253.1"/>
    <property type="molecule type" value="Genomic_DNA"/>
</dbReference>
<dbReference type="InterPro" id="IPR003594">
    <property type="entry name" value="HATPase_dom"/>
</dbReference>
<dbReference type="InterPro" id="IPR036097">
    <property type="entry name" value="HisK_dim/P_sf"/>
</dbReference>
<keyword evidence="7" id="KW-0808">Transferase</keyword>
<gene>
    <name evidence="7" type="ORF">ELS83_10480</name>
</gene>
<dbReference type="SUPFAM" id="SSF47384">
    <property type="entry name" value="Homodimeric domain of signal transducing histidine kinase"/>
    <property type="match status" value="1"/>
</dbReference>
<dbReference type="Pfam" id="PF00512">
    <property type="entry name" value="HisKA"/>
    <property type="match status" value="1"/>
</dbReference>
<dbReference type="InterPro" id="IPR036890">
    <property type="entry name" value="HATPase_C_sf"/>
</dbReference>
<keyword evidence="7" id="KW-0418">Kinase</keyword>
<reference evidence="7 8" key="1">
    <citation type="submission" date="2018-12" db="EMBL/GenBank/DDBJ databases">
        <title>Marinifilum JC070 sp. nov., a marine bacterium isolated from Yongle Blue Hole in the South China Sea.</title>
        <authorList>
            <person name="Fu T."/>
        </authorList>
    </citation>
    <scope>NUCLEOTIDE SEQUENCE [LARGE SCALE GENOMIC DNA]</scope>
    <source>
        <strain evidence="7 8">JC070</strain>
    </source>
</reference>
<dbReference type="CDD" id="cd00082">
    <property type="entry name" value="HisKA"/>
    <property type="match status" value="1"/>
</dbReference>
<dbReference type="SMART" id="SM00387">
    <property type="entry name" value="HATPase_c"/>
    <property type="match status" value="1"/>
</dbReference>